<feature type="compositionally biased region" description="Basic residues" evidence="1">
    <location>
        <begin position="150"/>
        <end position="160"/>
    </location>
</feature>
<feature type="region of interest" description="Disordered" evidence="1">
    <location>
        <begin position="618"/>
        <end position="648"/>
    </location>
</feature>
<feature type="compositionally biased region" description="Basic residues" evidence="1">
    <location>
        <begin position="266"/>
        <end position="287"/>
    </location>
</feature>
<evidence type="ECO:0000313" key="2">
    <source>
        <dbReference type="Proteomes" id="UP000038045"/>
    </source>
</evidence>
<feature type="compositionally biased region" description="Basic residues" evidence="1">
    <location>
        <begin position="415"/>
        <end position="424"/>
    </location>
</feature>
<dbReference type="AlphaFoldDB" id="A0A0N4ZCU7"/>
<organism evidence="2 3">
    <name type="scientific">Parastrongyloides trichosuri</name>
    <name type="common">Possum-specific nematode worm</name>
    <dbReference type="NCBI Taxonomy" id="131310"/>
    <lineage>
        <taxon>Eukaryota</taxon>
        <taxon>Metazoa</taxon>
        <taxon>Ecdysozoa</taxon>
        <taxon>Nematoda</taxon>
        <taxon>Chromadorea</taxon>
        <taxon>Rhabditida</taxon>
        <taxon>Tylenchina</taxon>
        <taxon>Panagrolaimomorpha</taxon>
        <taxon>Strongyloidoidea</taxon>
        <taxon>Strongyloididae</taxon>
        <taxon>Parastrongyloides</taxon>
    </lineage>
</organism>
<feature type="compositionally biased region" description="Pro residues" evidence="1">
    <location>
        <begin position="165"/>
        <end position="174"/>
    </location>
</feature>
<dbReference type="Proteomes" id="UP000038045">
    <property type="component" value="Unplaced"/>
</dbReference>
<feature type="region of interest" description="Disordered" evidence="1">
    <location>
        <begin position="1"/>
        <end position="359"/>
    </location>
</feature>
<dbReference type="WBParaSite" id="PTRK_0000535200.1">
    <property type="protein sequence ID" value="PTRK_0000535200.1"/>
    <property type="gene ID" value="PTRK_0000535200"/>
</dbReference>
<reference evidence="3" key="1">
    <citation type="submission" date="2017-02" db="UniProtKB">
        <authorList>
            <consortium name="WormBaseParasite"/>
        </authorList>
    </citation>
    <scope>IDENTIFICATION</scope>
</reference>
<feature type="compositionally biased region" description="Low complexity" evidence="1">
    <location>
        <begin position="175"/>
        <end position="190"/>
    </location>
</feature>
<feature type="compositionally biased region" description="Gly residues" evidence="1">
    <location>
        <begin position="291"/>
        <end position="301"/>
    </location>
</feature>
<feature type="compositionally biased region" description="Basic residues" evidence="1">
    <location>
        <begin position="474"/>
        <end position="487"/>
    </location>
</feature>
<feature type="compositionally biased region" description="Basic and acidic residues" evidence="1">
    <location>
        <begin position="381"/>
        <end position="395"/>
    </location>
</feature>
<feature type="region of interest" description="Disordered" evidence="1">
    <location>
        <begin position="474"/>
        <end position="520"/>
    </location>
</feature>
<feature type="compositionally biased region" description="Basic residues" evidence="1">
    <location>
        <begin position="121"/>
        <end position="140"/>
    </location>
</feature>
<evidence type="ECO:0000313" key="3">
    <source>
        <dbReference type="WBParaSite" id="PTRK_0000535200.1"/>
    </source>
</evidence>
<protein>
    <submittedName>
        <fullName evidence="3">LigA</fullName>
    </submittedName>
</protein>
<feature type="region of interest" description="Disordered" evidence="1">
    <location>
        <begin position="719"/>
        <end position="765"/>
    </location>
</feature>
<feature type="compositionally biased region" description="Basic residues" evidence="1">
    <location>
        <begin position="371"/>
        <end position="380"/>
    </location>
</feature>
<feature type="compositionally biased region" description="Basic residues" evidence="1">
    <location>
        <begin position="625"/>
        <end position="636"/>
    </location>
</feature>
<feature type="compositionally biased region" description="Low complexity" evidence="1">
    <location>
        <begin position="845"/>
        <end position="858"/>
    </location>
</feature>
<feature type="compositionally biased region" description="Basic residues" evidence="1">
    <location>
        <begin position="914"/>
        <end position="929"/>
    </location>
</feature>
<feature type="region of interest" description="Disordered" evidence="1">
    <location>
        <begin position="535"/>
        <end position="596"/>
    </location>
</feature>
<accession>A0A0N4ZCU7</accession>
<sequence>MAGYGRPGADRRGRLPLHHRSGQGPDHPQRAQHRSQGGGGSLLPPSPGAGSRRGGAPRQLRGRSARGLRAAGGRGRHRRGPAAGRGAARHLGTRGRAQGLLPHGRPAQVAGRQNPQEPPARRRHAARLRQGLARRRHRIGLHADAGVRGARAHPPGRRAARCAAPPRPGLPHLPEPSGGAQRPGPQPAARAGRRPARGRGRRRGPGGGHRRRGRPFLGRPRPEVGAGGAPQSHRGATLELRRGTLPRILPAPARPEEADHRAGAGRLHRRRLHGRQYVRPHRLRRQRLLLGSGGPLDGHGQPGSADPSLGDGHAQGQGTDLHGRAPAGGRGPADRHDQPRGSRRGTGAGHAGPGQHHRRRAALRLAAHGARWRHLRHQGRQRGEEERVLARDDGAARPASDALRRGRQPVGGGAVRRRRAHHGGPGHAEVLRPDRHCPPAAGRLGGPVRLEAAHHQAGDRRGAGNHLHHRHRDHAGLRHRGGRRHGAFRPAGIAPGHRAAGRRALPLPDPHGLGQRHVPPVPVRGIRRAARVGTGLRAGSRALRPAAGPGAGPGAPHLPQRAAGHPRHQGSRAEIPGRRRAGRDRLHSADPGKSLRLRGLQGRHPVLHRAARSPLPGALACTGPRGRRRRCRRRRPAPPTGCRPCGGPVRASPAIHRRRAAGRCPPCPGRCRAPTAAPHRRRVPAAPRPRWPARAWQRWSGFPGRCGTGGPWRPCPAPARPLPVHGGRPRRSAPRTAADGWRWPRASPGAAGRWDAGPRRSAGPWRWCPAPAPGIRPPAVPGGRGDRGGRLRAASCRCCGPGGRCRTSRQTACRPRRRAAPWRCAAARLRAPIRCGSPAPPAPPSTAAIPPAAAGAAWRRCRRRSPRAGRGNRSAGHGSRWPAPARAARIAASASRAVAAAPPWPAGGRSVSRGARRKAARTPRSRRSGGRAAAGRCRPRTVRSGPRTAGGSWGLRGSAASGILA</sequence>
<keyword evidence="2" id="KW-1185">Reference proteome</keyword>
<feature type="region of interest" description="Disordered" evidence="1">
    <location>
        <begin position="371"/>
        <end position="445"/>
    </location>
</feature>
<evidence type="ECO:0000256" key="1">
    <source>
        <dbReference type="SAM" id="MobiDB-lite"/>
    </source>
</evidence>
<feature type="compositionally biased region" description="Basic residues" evidence="1">
    <location>
        <begin position="191"/>
        <end position="214"/>
    </location>
</feature>
<feature type="compositionally biased region" description="Low complexity" evidence="1">
    <location>
        <begin position="48"/>
        <end position="58"/>
    </location>
</feature>
<feature type="compositionally biased region" description="Low complexity" evidence="1">
    <location>
        <begin position="535"/>
        <end position="559"/>
    </location>
</feature>
<feature type="region of interest" description="Disordered" evidence="1">
    <location>
        <begin position="838"/>
        <end position="965"/>
    </location>
</feature>
<proteinExistence type="predicted"/>
<name>A0A0N4ZCU7_PARTI</name>
<feature type="compositionally biased region" description="Low complexity" evidence="1">
    <location>
        <begin position="868"/>
        <end position="913"/>
    </location>
</feature>